<reference evidence="6 7" key="1">
    <citation type="journal article" date="2018" name="Nat. Biotechnol.">
        <title>A standardized bacterial taxonomy based on genome phylogeny substantially revises the tree of life.</title>
        <authorList>
            <person name="Parks D.H."/>
            <person name="Chuvochina M."/>
            <person name="Waite D.W."/>
            <person name="Rinke C."/>
            <person name="Skarshewski A."/>
            <person name="Chaumeil P.A."/>
            <person name="Hugenholtz P."/>
        </authorList>
    </citation>
    <scope>NUCLEOTIDE SEQUENCE [LARGE SCALE GENOMIC DNA]</scope>
    <source>
        <strain evidence="6">UBA11621</strain>
    </source>
</reference>
<dbReference type="Pfam" id="PF03466">
    <property type="entry name" value="LysR_substrate"/>
    <property type="match status" value="1"/>
</dbReference>
<dbReference type="CDD" id="cd08417">
    <property type="entry name" value="PBP2_Nitroaromatics_like"/>
    <property type="match status" value="1"/>
</dbReference>
<dbReference type="InterPro" id="IPR005119">
    <property type="entry name" value="LysR_subst-bd"/>
</dbReference>
<keyword evidence="4" id="KW-0804">Transcription</keyword>
<keyword evidence="3" id="KW-0238">DNA-binding</keyword>
<sequence>MDISKLDLNLLIVLKTLIHEKHISNTGLTLNMSQPSVSRALGKLRVLFDDPLLVRIAGQYELTEKAKSLEVELTHVLAMVEGMLNKQTFTPLTSRATLKLFGLPPQMSVFIEPLIGEIRRQAPHLTLDIDSTPKPQFNGLINGDVHFVVSGHSPQNADDKIHRLPLFQRNFVLLMAQTHKLATKEVTIEKLKDCHFGQISTQGESVLPIAGRLENLGISNISTPIKLKHFYNIGGLVEKADIIFYLPEHLAEDIAKTHNVAIRKVPASLESDYSQVYLYWHQRFHEDPLCLWFRKLVKSRFQYCNTQYAYGA</sequence>
<dbReference type="Gene3D" id="1.10.10.10">
    <property type="entry name" value="Winged helix-like DNA-binding domain superfamily/Winged helix DNA-binding domain"/>
    <property type="match status" value="1"/>
</dbReference>
<name>A0A358E3A8_9ALTE</name>
<dbReference type="AlphaFoldDB" id="A0A358E3A8"/>
<proteinExistence type="inferred from homology"/>
<dbReference type="GO" id="GO:0003677">
    <property type="term" value="F:DNA binding"/>
    <property type="evidence" value="ECO:0007669"/>
    <property type="project" value="UniProtKB-KW"/>
</dbReference>
<evidence type="ECO:0000313" key="7">
    <source>
        <dbReference type="Proteomes" id="UP000264779"/>
    </source>
</evidence>
<protein>
    <submittedName>
        <fullName evidence="6">LysR family transcriptional regulator</fullName>
    </submittedName>
</protein>
<evidence type="ECO:0000256" key="3">
    <source>
        <dbReference type="ARBA" id="ARBA00023125"/>
    </source>
</evidence>
<evidence type="ECO:0000256" key="2">
    <source>
        <dbReference type="ARBA" id="ARBA00023015"/>
    </source>
</evidence>
<dbReference type="Pfam" id="PF00126">
    <property type="entry name" value="HTH_1"/>
    <property type="match status" value="1"/>
</dbReference>
<organism evidence="6 7">
    <name type="scientific">Alteromonas australica</name>
    <dbReference type="NCBI Taxonomy" id="589873"/>
    <lineage>
        <taxon>Bacteria</taxon>
        <taxon>Pseudomonadati</taxon>
        <taxon>Pseudomonadota</taxon>
        <taxon>Gammaproteobacteria</taxon>
        <taxon>Alteromonadales</taxon>
        <taxon>Alteromonadaceae</taxon>
        <taxon>Alteromonas/Salinimonas group</taxon>
        <taxon>Alteromonas</taxon>
    </lineage>
</organism>
<dbReference type="InterPro" id="IPR036388">
    <property type="entry name" value="WH-like_DNA-bd_sf"/>
</dbReference>
<dbReference type="PANTHER" id="PTHR30118:SF15">
    <property type="entry name" value="TRANSCRIPTIONAL REGULATORY PROTEIN"/>
    <property type="match status" value="1"/>
</dbReference>
<dbReference type="RefSeq" id="WP_272965526.1">
    <property type="nucleotide sequence ID" value="NZ_CBFGHU010000002.1"/>
</dbReference>
<dbReference type="EMBL" id="DONK01000266">
    <property type="protein sequence ID" value="HBU52948.1"/>
    <property type="molecule type" value="Genomic_DNA"/>
</dbReference>
<dbReference type="PANTHER" id="PTHR30118">
    <property type="entry name" value="HTH-TYPE TRANSCRIPTIONAL REGULATOR LEUO-RELATED"/>
    <property type="match status" value="1"/>
</dbReference>
<dbReference type="Proteomes" id="UP000264779">
    <property type="component" value="Unassembled WGS sequence"/>
</dbReference>
<dbReference type="InterPro" id="IPR037402">
    <property type="entry name" value="YidZ_PBP2"/>
</dbReference>
<dbReference type="PROSITE" id="PS50931">
    <property type="entry name" value="HTH_LYSR"/>
    <property type="match status" value="1"/>
</dbReference>
<dbReference type="Gene3D" id="3.40.190.10">
    <property type="entry name" value="Periplasmic binding protein-like II"/>
    <property type="match status" value="2"/>
</dbReference>
<accession>A0A358E3A8</accession>
<dbReference type="InterPro" id="IPR000847">
    <property type="entry name" value="LysR_HTH_N"/>
</dbReference>
<evidence type="ECO:0000256" key="4">
    <source>
        <dbReference type="ARBA" id="ARBA00023163"/>
    </source>
</evidence>
<dbReference type="SUPFAM" id="SSF46785">
    <property type="entry name" value="Winged helix' DNA-binding domain"/>
    <property type="match status" value="1"/>
</dbReference>
<evidence type="ECO:0000313" key="6">
    <source>
        <dbReference type="EMBL" id="HBU52948.1"/>
    </source>
</evidence>
<dbReference type="GO" id="GO:0003700">
    <property type="term" value="F:DNA-binding transcription factor activity"/>
    <property type="evidence" value="ECO:0007669"/>
    <property type="project" value="InterPro"/>
</dbReference>
<dbReference type="SUPFAM" id="SSF53850">
    <property type="entry name" value="Periplasmic binding protein-like II"/>
    <property type="match status" value="1"/>
</dbReference>
<gene>
    <name evidence="6" type="ORF">DEB45_16980</name>
</gene>
<comment type="caution">
    <text evidence="6">The sequence shown here is derived from an EMBL/GenBank/DDBJ whole genome shotgun (WGS) entry which is preliminary data.</text>
</comment>
<evidence type="ECO:0000256" key="1">
    <source>
        <dbReference type="ARBA" id="ARBA00009437"/>
    </source>
</evidence>
<comment type="similarity">
    <text evidence="1">Belongs to the LysR transcriptional regulatory family.</text>
</comment>
<dbReference type="InterPro" id="IPR050389">
    <property type="entry name" value="LysR-type_TF"/>
</dbReference>
<keyword evidence="2" id="KW-0805">Transcription regulation</keyword>
<feature type="domain" description="HTH lysR-type" evidence="5">
    <location>
        <begin position="6"/>
        <end position="63"/>
    </location>
</feature>
<evidence type="ECO:0000259" key="5">
    <source>
        <dbReference type="PROSITE" id="PS50931"/>
    </source>
</evidence>
<dbReference type="InterPro" id="IPR036390">
    <property type="entry name" value="WH_DNA-bd_sf"/>
</dbReference>